<keyword evidence="1" id="KW-0472">Membrane</keyword>
<dbReference type="SUPFAM" id="SSF55073">
    <property type="entry name" value="Nucleotide cyclase"/>
    <property type="match status" value="1"/>
</dbReference>
<dbReference type="OrthoDB" id="9813903at2"/>
<dbReference type="FunFam" id="3.30.70.270:FF:000001">
    <property type="entry name" value="Diguanylate cyclase domain protein"/>
    <property type="match status" value="1"/>
</dbReference>
<dbReference type="InterPro" id="IPR000160">
    <property type="entry name" value="GGDEF_dom"/>
</dbReference>
<feature type="transmembrane region" description="Helical" evidence="1">
    <location>
        <begin position="67"/>
        <end position="85"/>
    </location>
</feature>
<dbReference type="InterPro" id="IPR029787">
    <property type="entry name" value="Nucleotide_cyclase"/>
</dbReference>
<dbReference type="KEGG" id="sdr:SCD_n01825"/>
<dbReference type="GO" id="GO:0003824">
    <property type="term" value="F:catalytic activity"/>
    <property type="evidence" value="ECO:0007669"/>
    <property type="project" value="UniProtKB-ARBA"/>
</dbReference>
<dbReference type="InterPro" id="IPR052163">
    <property type="entry name" value="DGC-Regulatory_Protein"/>
</dbReference>
<dbReference type="CDD" id="cd01949">
    <property type="entry name" value="GGDEF"/>
    <property type="match status" value="1"/>
</dbReference>
<dbReference type="HOGENOM" id="CLU_000445_11_1_4"/>
<dbReference type="NCBIfam" id="TIGR00254">
    <property type="entry name" value="GGDEF"/>
    <property type="match status" value="1"/>
</dbReference>
<sequence>MSIDIFRIIRWKPAPGGRTVLYASTLATIIGATWVHYKLGQHYHIDMFFLLPVILMSWYGGRKAGNLLSLLSVAGWMIVDMGILHDSPFWAEFINNIFRFSVLLIVVQIASRLRIALDREHEMARQDNLTRLPNRRAFYEMGEVETERSRRYDRPFTAIFFDLDNFKTVNDTKGHGEGDRLLKTVAEILHSRLRTTDICGRLGGDEFAVLLPETGEEAAASFAAELRARLIEAMERHSWPVTFSIGVATFNTTPDSLDQLIKNADTLMYTVKQDGKNAIRQEVY</sequence>
<dbReference type="EMBL" id="AP013066">
    <property type="protein sequence ID" value="BAN35636.1"/>
    <property type="molecule type" value="Genomic_DNA"/>
</dbReference>
<dbReference type="PANTHER" id="PTHR46663">
    <property type="entry name" value="DIGUANYLATE CYCLASE DGCT-RELATED"/>
    <property type="match status" value="1"/>
</dbReference>
<evidence type="ECO:0000313" key="4">
    <source>
        <dbReference type="Proteomes" id="UP000015559"/>
    </source>
</evidence>
<dbReference type="Pfam" id="PF00990">
    <property type="entry name" value="GGDEF"/>
    <property type="match status" value="1"/>
</dbReference>
<evidence type="ECO:0000259" key="2">
    <source>
        <dbReference type="PROSITE" id="PS50887"/>
    </source>
</evidence>
<dbReference type="PROSITE" id="PS50887">
    <property type="entry name" value="GGDEF"/>
    <property type="match status" value="1"/>
</dbReference>
<dbReference type="PANTHER" id="PTHR46663:SF4">
    <property type="entry name" value="DIGUANYLATE CYCLASE DGCT-RELATED"/>
    <property type="match status" value="1"/>
</dbReference>
<dbReference type="AlphaFoldDB" id="S6AHK8"/>
<feature type="transmembrane region" description="Helical" evidence="1">
    <location>
        <begin position="20"/>
        <end position="37"/>
    </location>
</feature>
<name>S6AHK8_SULDS</name>
<proteinExistence type="predicted"/>
<keyword evidence="1" id="KW-1133">Transmembrane helix</keyword>
<organism evidence="3 4">
    <name type="scientific">Sulfuricella denitrificans (strain DSM 22764 / NBRC 105220 / skB26)</name>
    <dbReference type="NCBI Taxonomy" id="1163617"/>
    <lineage>
        <taxon>Bacteria</taxon>
        <taxon>Pseudomonadati</taxon>
        <taxon>Pseudomonadota</taxon>
        <taxon>Betaproteobacteria</taxon>
        <taxon>Nitrosomonadales</taxon>
        <taxon>Sulfuricellaceae</taxon>
        <taxon>Sulfuricella</taxon>
    </lineage>
</organism>
<keyword evidence="1" id="KW-0812">Transmembrane</keyword>
<dbReference type="InterPro" id="IPR043128">
    <property type="entry name" value="Rev_trsase/Diguanyl_cyclase"/>
</dbReference>
<reference evidence="3 4" key="1">
    <citation type="journal article" date="2012" name="Appl. Environ. Microbiol.">
        <title>Draft genome sequence of a psychrotolerant sulfur-oxidizing bacterium, Sulfuricella denitrificans skB26, and proteomic insights into cold adaptation.</title>
        <authorList>
            <person name="Watanabe T."/>
            <person name="Kojima H."/>
            <person name="Fukui M."/>
        </authorList>
    </citation>
    <scope>NUCLEOTIDE SEQUENCE [LARGE SCALE GENOMIC DNA]</scope>
    <source>
        <strain evidence="4">skB26</strain>
    </source>
</reference>
<dbReference type="Gene3D" id="3.30.70.270">
    <property type="match status" value="1"/>
</dbReference>
<dbReference type="eggNOG" id="COG2199">
    <property type="taxonomic scope" value="Bacteria"/>
</dbReference>
<protein>
    <submittedName>
        <fullName evidence="3">Diguanylate cyclase</fullName>
    </submittedName>
</protein>
<dbReference type="RefSeq" id="WP_009204827.1">
    <property type="nucleotide sequence ID" value="NC_022357.1"/>
</dbReference>
<dbReference type="SMART" id="SM00267">
    <property type="entry name" value="GGDEF"/>
    <property type="match status" value="1"/>
</dbReference>
<evidence type="ECO:0000313" key="3">
    <source>
        <dbReference type="EMBL" id="BAN35636.1"/>
    </source>
</evidence>
<accession>S6AHK8</accession>
<evidence type="ECO:0000256" key="1">
    <source>
        <dbReference type="SAM" id="Phobius"/>
    </source>
</evidence>
<dbReference type="Proteomes" id="UP000015559">
    <property type="component" value="Chromosome"/>
</dbReference>
<keyword evidence="4" id="KW-1185">Reference proteome</keyword>
<dbReference type="STRING" id="1163617.SCD_n01825"/>
<feature type="domain" description="GGDEF" evidence="2">
    <location>
        <begin position="154"/>
        <end position="284"/>
    </location>
</feature>
<feature type="transmembrane region" description="Helical" evidence="1">
    <location>
        <begin position="43"/>
        <end position="60"/>
    </location>
</feature>
<gene>
    <name evidence="3" type="ORF">SCD_n01825</name>
</gene>